<proteinExistence type="predicted"/>
<comment type="caution">
    <text evidence="1">The sequence shown here is derived from an EMBL/GenBank/DDBJ whole genome shotgun (WGS) entry which is preliminary data.</text>
</comment>
<reference evidence="1 2" key="1">
    <citation type="submission" date="2019-07" db="EMBL/GenBank/DDBJ databases">
        <authorList>
            <person name="Kim J."/>
        </authorList>
    </citation>
    <scope>NUCLEOTIDE SEQUENCE [LARGE SCALE GENOMIC DNA]</scope>
    <source>
        <strain evidence="1 2">N4</strain>
    </source>
</reference>
<gene>
    <name evidence="1" type="ORF">FPZ44_06190</name>
</gene>
<protein>
    <submittedName>
        <fullName evidence="1">Uncharacterized protein</fullName>
    </submittedName>
</protein>
<dbReference type="Proteomes" id="UP000318102">
    <property type="component" value="Unassembled WGS sequence"/>
</dbReference>
<name>A0A559IYJ9_9BACL</name>
<sequence>MKQTVDLKSFYVAGTFHECYEDMYHHVTEQSSVHGGTFLNKQKVMPMVYGLRLEQRYFSGVRCHSNRDISDGDYVIEVRGGSYEMRPYNQLCLEAEGNLSDASSIELPKPITIIEFVSTPDGYAPWWCYIPVSFKPWEDMRNDRRLPRHLKADMVLRESRRCFTLAY</sequence>
<evidence type="ECO:0000313" key="2">
    <source>
        <dbReference type="Proteomes" id="UP000318102"/>
    </source>
</evidence>
<dbReference type="OrthoDB" id="2596753at2"/>
<dbReference type="AlphaFoldDB" id="A0A559IYJ9"/>
<evidence type="ECO:0000313" key="1">
    <source>
        <dbReference type="EMBL" id="TVX92671.1"/>
    </source>
</evidence>
<dbReference type="EMBL" id="VNJK01000001">
    <property type="protein sequence ID" value="TVX92671.1"/>
    <property type="molecule type" value="Genomic_DNA"/>
</dbReference>
<dbReference type="RefSeq" id="WP_144988357.1">
    <property type="nucleotide sequence ID" value="NZ_VNJK01000001.1"/>
</dbReference>
<accession>A0A559IYJ9</accession>
<keyword evidence="2" id="KW-1185">Reference proteome</keyword>
<organism evidence="1 2">
    <name type="scientific">Paenibacillus agilis</name>
    <dbReference type="NCBI Taxonomy" id="3020863"/>
    <lineage>
        <taxon>Bacteria</taxon>
        <taxon>Bacillati</taxon>
        <taxon>Bacillota</taxon>
        <taxon>Bacilli</taxon>
        <taxon>Bacillales</taxon>
        <taxon>Paenibacillaceae</taxon>
        <taxon>Paenibacillus</taxon>
    </lineage>
</organism>